<evidence type="ECO:0000256" key="3">
    <source>
        <dbReference type="ARBA" id="ARBA00022741"/>
    </source>
</evidence>
<sequence>MGYKSIAIDGPSGAGKSTLARRLAEAMGYLYVDTGAIYRTLGLAALRHGVDAEDSSGVIALLGQVAIDLRHGEDGLQHMYLDGEDVSTAIREPSVSRYASGVSAIPEVRAFLMDMQRDLARRQNVIMDGRDIGTVVLPDADVKIFLTATAEDRARRRYAELTERGTDTDFDTVLRDIIARDEKDTQRAAAPLRQAEDAIAVDTTGNTLEESFRQLLGVVRAGVGL</sequence>
<evidence type="ECO:0000313" key="11">
    <source>
        <dbReference type="Proteomes" id="UP000660021"/>
    </source>
</evidence>
<dbReference type="GO" id="GO:0016301">
    <property type="term" value="F:kinase activity"/>
    <property type="evidence" value="ECO:0007669"/>
    <property type="project" value="UniProtKB-KW"/>
</dbReference>
<evidence type="ECO:0000313" key="10">
    <source>
        <dbReference type="EMBL" id="MBC5731038.1"/>
    </source>
</evidence>
<keyword evidence="3 8" id="KW-0547">Nucleotide-binding</keyword>
<comment type="catalytic activity">
    <reaction evidence="7 8">
        <text>CMP + ATP = CDP + ADP</text>
        <dbReference type="Rhea" id="RHEA:11600"/>
        <dbReference type="ChEBI" id="CHEBI:30616"/>
        <dbReference type="ChEBI" id="CHEBI:58069"/>
        <dbReference type="ChEBI" id="CHEBI:60377"/>
        <dbReference type="ChEBI" id="CHEBI:456216"/>
        <dbReference type="EC" id="2.7.4.25"/>
    </reaction>
</comment>
<evidence type="ECO:0000256" key="5">
    <source>
        <dbReference type="ARBA" id="ARBA00022840"/>
    </source>
</evidence>
<comment type="caution">
    <text evidence="10">The sequence shown here is derived from an EMBL/GenBank/DDBJ whole genome shotgun (WGS) entry which is preliminary data.</text>
</comment>
<comment type="subcellular location">
    <subcellularLocation>
        <location evidence="8">Cytoplasm</location>
    </subcellularLocation>
</comment>
<evidence type="ECO:0000256" key="7">
    <source>
        <dbReference type="ARBA" id="ARBA00048478"/>
    </source>
</evidence>
<comment type="catalytic activity">
    <reaction evidence="6 8">
        <text>dCMP + ATP = dCDP + ADP</text>
        <dbReference type="Rhea" id="RHEA:25094"/>
        <dbReference type="ChEBI" id="CHEBI:30616"/>
        <dbReference type="ChEBI" id="CHEBI:57566"/>
        <dbReference type="ChEBI" id="CHEBI:58593"/>
        <dbReference type="ChEBI" id="CHEBI:456216"/>
        <dbReference type="EC" id="2.7.4.25"/>
    </reaction>
</comment>
<keyword evidence="2 8" id="KW-0808">Transferase</keyword>
<dbReference type="Pfam" id="PF02224">
    <property type="entry name" value="Cytidylate_kin"/>
    <property type="match status" value="1"/>
</dbReference>
<dbReference type="InterPro" id="IPR003136">
    <property type="entry name" value="Cytidylate_kin"/>
</dbReference>
<feature type="domain" description="Cytidylate kinase" evidence="9">
    <location>
        <begin position="6"/>
        <end position="217"/>
    </location>
</feature>
<keyword evidence="5 8" id="KW-0067">ATP-binding</keyword>
<dbReference type="InterPro" id="IPR027417">
    <property type="entry name" value="P-loop_NTPase"/>
</dbReference>
<evidence type="ECO:0000256" key="6">
    <source>
        <dbReference type="ARBA" id="ARBA00047615"/>
    </source>
</evidence>
<dbReference type="HAMAP" id="MF_00238">
    <property type="entry name" value="Cytidyl_kinase_type1"/>
    <property type="match status" value="1"/>
</dbReference>
<keyword evidence="8" id="KW-0963">Cytoplasm</keyword>
<dbReference type="Gene3D" id="3.40.50.300">
    <property type="entry name" value="P-loop containing nucleotide triphosphate hydrolases"/>
    <property type="match status" value="1"/>
</dbReference>
<dbReference type="CDD" id="cd02020">
    <property type="entry name" value="CMPK"/>
    <property type="match status" value="1"/>
</dbReference>
<keyword evidence="4 8" id="KW-0418">Kinase</keyword>
<comment type="similarity">
    <text evidence="1 8">Belongs to the cytidylate kinase family. Type 1 subfamily.</text>
</comment>
<keyword evidence="11" id="KW-1185">Reference proteome</keyword>
<evidence type="ECO:0000256" key="4">
    <source>
        <dbReference type="ARBA" id="ARBA00022777"/>
    </source>
</evidence>
<evidence type="ECO:0000259" key="9">
    <source>
        <dbReference type="Pfam" id="PF02224"/>
    </source>
</evidence>
<protein>
    <recommendedName>
        <fullName evidence="8">Cytidylate kinase</fullName>
        <shortName evidence="8">CK</shortName>
        <ecNumber evidence="8">2.7.4.25</ecNumber>
    </recommendedName>
    <alternativeName>
        <fullName evidence="8">Cytidine monophosphate kinase</fullName>
        <shortName evidence="8">CMP kinase</shortName>
    </alternativeName>
</protein>
<evidence type="ECO:0000256" key="2">
    <source>
        <dbReference type="ARBA" id="ARBA00022679"/>
    </source>
</evidence>
<evidence type="ECO:0000256" key="1">
    <source>
        <dbReference type="ARBA" id="ARBA00009427"/>
    </source>
</evidence>
<dbReference type="InterPro" id="IPR011994">
    <property type="entry name" value="Cytidylate_kinase_dom"/>
</dbReference>
<feature type="binding site" evidence="8">
    <location>
        <begin position="10"/>
        <end position="18"/>
    </location>
    <ligand>
        <name>ATP</name>
        <dbReference type="ChEBI" id="CHEBI:30616"/>
    </ligand>
</feature>
<dbReference type="RefSeq" id="WP_101693137.1">
    <property type="nucleotide sequence ID" value="NZ_JACOPR010000005.1"/>
</dbReference>
<dbReference type="EMBL" id="JACOPR010000005">
    <property type="protein sequence ID" value="MBC5731038.1"/>
    <property type="molecule type" value="Genomic_DNA"/>
</dbReference>
<reference evidence="10 11" key="1">
    <citation type="submission" date="2020-08" db="EMBL/GenBank/DDBJ databases">
        <title>Genome public.</title>
        <authorList>
            <person name="Liu C."/>
            <person name="Sun Q."/>
        </authorList>
    </citation>
    <scope>NUCLEOTIDE SEQUENCE [LARGE SCALE GENOMIC DNA]</scope>
    <source>
        <strain evidence="10 11">New-38</strain>
    </source>
</reference>
<dbReference type="Proteomes" id="UP000660021">
    <property type="component" value="Unassembled WGS sequence"/>
</dbReference>
<gene>
    <name evidence="8" type="primary">cmk</name>
    <name evidence="10" type="ORF">H8S34_09380</name>
</gene>
<dbReference type="SUPFAM" id="SSF52540">
    <property type="entry name" value="P-loop containing nucleoside triphosphate hydrolases"/>
    <property type="match status" value="1"/>
</dbReference>
<dbReference type="NCBIfam" id="TIGR00017">
    <property type="entry name" value="cmk"/>
    <property type="match status" value="1"/>
</dbReference>
<name>A0ABR7HU39_9FIRM</name>
<dbReference type="PANTHER" id="PTHR21299:SF2">
    <property type="entry name" value="CYTIDYLATE KINASE"/>
    <property type="match status" value="1"/>
</dbReference>
<proteinExistence type="inferred from homology"/>
<dbReference type="EC" id="2.7.4.25" evidence="8"/>
<organism evidence="10 11">
    <name type="scientific">Pseudoflavonifractor hominis</name>
    <dbReference type="NCBI Taxonomy" id="2763059"/>
    <lineage>
        <taxon>Bacteria</taxon>
        <taxon>Bacillati</taxon>
        <taxon>Bacillota</taxon>
        <taxon>Clostridia</taxon>
        <taxon>Eubacteriales</taxon>
        <taxon>Oscillospiraceae</taxon>
        <taxon>Pseudoflavonifractor</taxon>
    </lineage>
</organism>
<dbReference type="PANTHER" id="PTHR21299">
    <property type="entry name" value="CYTIDYLATE KINASE/PANTOATE-BETA-ALANINE LIGASE"/>
    <property type="match status" value="1"/>
</dbReference>
<accession>A0ABR7HU39</accession>
<evidence type="ECO:0000256" key="8">
    <source>
        <dbReference type="HAMAP-Rule" id="MF_00238"/>
    </source>
</evidence>